<dbReference type="AlphaFoldDB" id="A0A8S1HNQ4"/>
<evidence type="ECO:0000313" key="5">
    <source>
        <dbReference type="Proteomes" id="UP000835052"/>
    </source>
</evidence>
<keyword evidence="5" id="KW-1185">Reference proteome</keyword>
<dbReference type="OrthoDB" id="1431247at2759"/>
<evidence type="ECO:0000259" key="3">
    <source>
        <dbReference type="PROSITE" id="PS01031"/>
    </source>
</evidence>
<dbReference type="PANTHER" id="PTHR45640:SF26">
    <property type="entry name" value="RE23625P"/>
    <property type="match status" value="1"/>
</dbReference>
<dbReference type="EMBL" id="CAJGYM010000100">
    <property type="protein sequence ID" value="CAD6197634.1"/>
    <property type="molecule type" value="Genomic_DNA"/>
</dbReference>
<organism evidence="4 5">
    <name type="scientific">Caenorhabditis auriculariae</name>
    <dbReference type="NCBI Taxonomy" id="2777116"/>
    <lineage>
        <taxon>Eukaryota</taxon>
        <taxon>Metazoa</taxon>
        <taxon>Ecdysozoa</taxon>
        <taxon>Nematoda</taxon>
        <taxon>Chromadorea</taxon>
        <taxon>Rhabditida</taxon>
        <taxon>Rhabditina</taxon>
        <taxon>Rhabditomorpha</taxon>
        <taxon>Rhabditoidea</taxon>
        <taxon>Rhabditidae</taxon>
        <taxon>Peloderinae</taxon>
        <taxon>Caenorhabditis</taxon>
    </lineage>
</organism>
<dbReference type="Pfam" id="PF00011">
    <property type="entry name" value="HSP20"/>
    <property type="match status" value="1"/>
</dbReference>
<dbReference type="Gene3D" id="2.60.40.790">
    <property type="match status" value="1"/>
</dbReference>
<gene>
    <name evidence="4" type="ORF">CAUJ_LOCUS13543</name>
</gene>
<reference evidence="4" key="1">
    <citation type="submission" date="2020-10" db="EMBL/GenBank/DDBJ databases">
        <authorList>
            <person name="Kikuchi T."/>
        </authorList>
    </citation>
    <scope>NUCLEOTIDE SEQUENCE</scope>
    <source>
        <strain evidence="4">NKZ352</strain>
    </source>
</reference>
<name>A0A8S1HNQ4_9PELO</name>
<evidence type="ECO:0000313" key="4">
    <source>
        <dbReference type="EMBL" id="CAD6197634.1"/>
    </source>
</evidence>
<dbReference type="GO" id="GO:0005737">
    <property type="term" value="C:cytoplasm"/>
    <property type="evidence" value="ECO:0007669"/>
    <property type="project" value="TreeGrafter"/>
</dbReference>
<dbReference type="InterPro" id="IPR008978">
    <property type="entry name" value="HSP20-like_chaperone"/>
</dbReference>
<dbReference type="PROSITE" id="PS01031">
    <property type="entry name" value="SHSP"/>
    <property type="match status" value="1"/>
</dbReference>
<dbReference type="GO" id="GO:0009408">
    <property type="term" value="P:response to heat"/>
    <property type="evidence" value="ECO:0007669"/>
    <property type="project" value="TreeGrafter"/>
</dbReference>
<dbReference type="InterPro" id="IPR001436">
    <property type="entry name" value="Alpha-crystallin/sHSP_animal"/>
</dbReference>
<dbReference type="Proteomes" id="UP000835052">
    <property type="component" value="Unassembled WGS sequence"/>
</dbReference>
<feature type="domain" description="SHSP" evidence="3">
    <location>
        <begin position="37"/>
        <end position="143"/>
    </location>
</feature>
<evidence type="ECO:0000256" key="2">
    <source>
        <dbReference type="RuleBase" id="RU003616"/>
    </source>
</evidence>
<accession>A0A8S1HNQ4</accession>
<dbReference type="PANTHER" id="PTHR45640">
    <property type="entry name" value="HEAT SHOCK PROTEIN HSP-12.2-RELATED"/>
    <property type="match status" value="1"/>
</dbReference>
<evidence type="ECO:0000256" key="1">
    <source>
        <dbReference type="PROSITE-ProRule" id="PRU00285"/>
    </source>
</evidence>
<sequence>MSNPTNAINRSDHLDALKRKSERVLLEEIRAMEGIIKKLGRSEGELSETVEGNEFIKKIDVRFFNPKEIDVSLNGREVTVVADHEGNDKYGYKHRSLTRKFKIPETMNLASLHTTYTPDRFLKIKATKFVKEDKAESRKLTIYDTKGVALK</sequence>
<dbReference type="SUPFAM" id="SSF49764">
    <property type="entry name" value="HSP20-like chaperones"/>
    <property type="match status" value="1"/>
</dbReference>
<proteinExistence type="inferred from homology"/>
<comment type="caution">
    <text evidence="4">The sequence shown here is derived from an EMBL/GenBank/DDBJ whole genome shotgun (WGS) entry which is preliminary data.</text>
</comment>
<dbReference type="GO" id="GO:0042026">
    <property type="term" value="P:protein refolding"/>
    <property type="evidence" value="ECO:0007669"/>
    <property type="project" value="TreeGrafter"/>
</dbReference>
<protein>
    <recommendedName>
        <fullName evidence="3">SHSP domain-containing protein</fullName>
    </recommendedName>
</protein>
<dbReference type="InterPro" id="IPR002068">
    <property type="entry name" value="A-crystallin/Hsp20_dom"/>
</dbReference>
<dbReference type="GO" id="GO:0051082">
    <property type="term" value="F:unfolded protein binding"/>
    <property type="evidence" value="ECO:0007669"/>
    <property type="project" value="TreeGrafter"/>
</dbReference>
<dbReference type="GO" id="GO:0005634">
    <property type="term" value="C:nucleus"/>
    <property type="evidence" value="ECO:0007669"/>
    <property type="project" value="TreeGrafter"/>
</dbReference>
<dbReference type="CDD" id="cd06526">
    <property type="entry name" value="metazoan_ACD"/>
    <property type="match status" value="1"/>
</dbReference>
<comment type="similarity">
    <text evidence="1 2">Belongs to the small heat shock protein (HSP20) family.</text>
</comment>